<dbReference type="Pfam" id="PF13585">
    <property type="entry name" value="CHU_C"/>
    <property type="match status" value="1"/>
</dbReference>
<protein>
    <recommendedName>
        <fullName evidence="4">PKD domain-containing protein</fullName>
    </recommendedName>
</protein>
<dbReference type="SUPFAM" id="SSF49299">
    <property type="entry name" value="PKD domain"/>
    <property type="match status" value="1"/>
</dbReference>
<keyword evidence="1" id="KW-0472">Membrane</keyword>
<accession>A0ABQ3I777</accession>
<keyword evidence="3" id="KW-1185">Reference proteome</keyword>
<comment type="caution">
    <text evidence="2">The sequence shown here is derived from an EMBL/GenBank/DDBJ whole genome shotgun (WGS) entry which is preliminary data.</text>
</comment>
<evidence type="ECO:0008006" key="4">
    <source>
        <dbReference type="Google" id="ProtNLM"/>
    </source>
</evidence>
<reference evidence="3" key="1">
    <citation type="journal article" date="2019" name="Int. J. Syst. Evol. Microbiol.">
        <title>The Global Catalogue of Microorganisms (GCM) 10K type strain sequencing project: providing services to taxonomists for standard genome sequencing and annotation.</title>
        <authorList>
            <consortium name="The Broad Institute Genomics Platform"/>
            <consortium name="The Broad Institute Genome Sequencing Center for Infectious Disease"/>
            <person name="Wu L."/>
            <person name="Ma J."/>
        </authorList>
    </citation>
    <scope>NUCLEOTIDE SEQUENCE [LARGE SCALE GENOMIC DNA]</scope>
    <source>
        <strain evidence="3">CGMCC 1.15111</strain>
    </source>
</reference>
<dbReference type="InterPro" id="IPR035986">
    <property type="entry name" value="PKD_dom_sf"/>
</dbReference>
<dbReference type="Gene3D" id="2.60.40.10">
    <property type="entry name" value="Immunoglobulins"/>
    <property type="match status" value="1"/>
</dbReference>
<dbReference type="InterPro" id="IPR026341">
    <property type="entry name" value="T9SS_type_B"/>
</dbReference>
<sequence>MDILHVHILSLLTRSRWGKFILLMLLFALPYGAYGQFNSSKGWIESDFVAGCAPLSFVIKHTGLKPGTLFYTIDGDPNNPQFTNADGALDPGEENTIEYLDPGTYHIILVDQGVIREYDSLKITVYPNDPPQVSYNSCQGNSVQLEFRKDQDIYDFYRIDFGDNNIVEHDGESPLNYSYSTPGVYRLTVRGMLNTGNASSCRVAIFNVSSFENLPPPVLNTVEVVDEQSFRIAYEELEPNLNYTLEINRGNGFEVVTSIDPDNNPTSFEYSNNALSLKDSYVGIRLMVADDCGTQTIYSETGYTIAFSLYDESVDDDIEMTIAWLTSTTDFSDIRLHLNGLEWQTYSEAENSNGQSLSFNSCTELGTLQMVSVFNGVTSLSQSLEPFNGQPFTLPAPPAPQISVRGAVVEVVLPATNFPLGRYILYRKDIETDFAEIFSTAETEITDTTIPPGTSEVCYRLVYEDACGNLSETSEQVCLILSTNLGVPNAFSPNGDGINDIFKVSDGIYNNFVLSVYSRWGSLVFETTNPSEGWDGNFNGEPAASGTYLYRVSFENADNQPIRRTGSFILIR</sequence>
<organism evidence="2 3">
    <name type="scientific">Roseivirga thermotolerans</name>
    <dbReference type="NCBI Taxonomy" id="1758176"/>
    <lineage>
        <taxon>Bacteria</taxon>
        <taxon>Pseudomonadati</taxon>
        <taxon>Bacteroidota</taxon>
        <taxon>Cytophagia</taxon>
        <taxon>Cytophagales</taxon>
        <taxon>Roseivirgaceae</taxon>
        <taxon>Roseivirga</taxon>
    </lineage>
</organism>
<keyword evidence="1" id="KW-1133">Transmembrane helix</keyword>
<proteinExistence type="predicted"/>
<evidence type="ECO:0000256" key="1">
    <source>
        <dbReference type="SAM" id="Phobius"/>
    </source>
</evidence>
<dbReference type="EMBL" id="BNAG01000002">
    <property type="protein sequence ID" value="GHE60686.1"/>
    <property type="molecule type" value="Genomic_DNA"/>
</dbReference>
<evidence type="ECO:0000313" key="2">
    <source>
        <dbReference type="EMBL" id="GHE60686.1"/>
    </source>
</evidence>
<gene>
    <name evidence="2" type="ORF">GCM10011340_14490</name>
</gene>
<dbReference type="InterPro" id="IPR013783">
    <property type="entry name" value="Ig-like_fold"/>
</dbReference>
<name>A0ABQ3I777_9BACT</name>
<keyword evidence="1" id="KW-0812">Transmembrane</keyword>
<evidence type="ECO:0000313" key="3">
    <source>
        <dbReference type="Proteomes" id="UP000658258"/>
    </source>
</evidence>
<dbReference type="Proteomes" id="UP000658258">
    <property type="component" value="Unassembled WGS sequence"/>
</dbReference>
<dbReference type="NCBIfam" id="TIGR04131">
    <property type="entry name" value="Bac_Flav_CTERM"/>
    <property type="match status" value="1"/>
</dbReference>
<feature type="transmembrane region" description="Helical" evidence="1">
    <location>
        <begin position="20"/>
        <end position="37"/>
    </location>
</feature>